<organism evidence="1 2">
    <name type="scientific">Paenibacillus phage Scottie</name>
    <dbReference type="NCBI Taxonomy" id="1636259"/>
    <lineage>
        <taxon>Viruses</taxon>
        <taxon>Duplodnaviria</taxon>
        <taxon>Heunggongvirae</taxon>
        <taxon>Uroviricota</taxon>
        <taxon>Caudoviricetes</taxon>
        <taxon>Halcyonevirus</taxon>
        <taxon>Halcyonevirus scottie</taxon>
    </lineage>
</organism>
<name>A0A345AVD3_9CAUD</name>
<evidence type="ECO:0000313" key="2">
    <source>
        <dbReference type="Proteomes" id="UP000255561"/>
    </source>
</evidence>
<proteinExistence type="predicted"/>
<dbReference type="Proteomes" id="UP000255561">
    <property type="component" value="Segment"/>
</dbReference>
<accession>A0A345AVD3</accession>
<keyword evidence="2" id="KW-1185">Reference proteome</keyword>
<reference evidence="2" key="1">
    <citation type="submission" date="2018-06" db="EMBL/GenBank/DDBJ databases">
        <authorList>
            <person name="Diane Y.G."/>
            <person name="Leblanc L."/>
            <person name="Cassin E."/>
            <person name="Salisbury A."/>
            <person name="Peterman C."/>
            <person name="Rai P."/>
            <person name="Barroga N.D."/>
            <person name="Macalinao D.S."/>
            <person name="Juste J."/>
            <person name="Cisneros R."/>
            <person name="Grose J.H."/>
            <person name="Strong C."/>
            <person name="Amy P.S."/>
            <person name="Philippos T.K."/>
        </authorList>
    </citation>
    <scope>NUCLEOTIDE SEQUENCE [LARGE SCALE GENOMIC DNA]</scope>
</reference>
<evidence type="ECO:0000313" key="1">
    <source>
        <dbReference type="EMBL" id="AXF40866.1"/>
    </source>
</evidence>
<sequence>MEQVESAQAYIKRALEEKIRKDIEAIAYSLLREGQRFRVEEGNAYKYCGILEHQIDGELIDKWYGDSKTQVYLDFIGEHFSDE</sequence>
<gene>
    <name evidence="1" type="ORF">SCOTTIE_1</name>
</gene>
<dbReference type="EMBL" id="MH460825">
    <property type="protein sequence ID" value="AXF40866.1"/>
    <property type="molecule type" value="Genomic_DNA"/>
</dbReference>
<protein>
    <submittedName>
        <fullName evidence="1">Uncharacterized protein</fullName>
    </submittedName>
</protein>